<comment type="caution">
    <text evidence="1">The sequence shown here is derived from an EMBL/GenBank/DDBJ whole genome shotgun (WGS) entry which is preliminary data.</text>
</comment>
<name>A0A430KMA6_9GAMM</name>
<protein>
    <submittedName>
        <fullName evidence="1">Uncharacterized protein</fullName>
    </submittedName>
</protein>
<gene>
    <name evidence="1" type="ORF">EH243_16775</name>
</gene>
<evidence type="ECO:0000313" key="2">
    <source>
        <dbReference type="Proteomes" id="UP000283087"/>
    </source>
</evidence>
<organism evidence="1 2">
    <name type="scientific">Amphritea opalescens</name>
    <dbReference type="NCBI Taxonomy" id="2490544"/>
    <lineage>
        <taxon>Bacteria</taxon>
        <taxon>Pseudomonadati</taxon>
        <taxon>Pseudomonadota</taxon>
        <taxon>Gammaproteobacteria</taxon>
        <taxon>Oceanospirillales</taxon>
        <taxon>Oceanospirillaceae</taxon>
        <taxon>Amphritea</taxon>
    </lineage>
</organism>
<dbReference type="AlphaFoldDB" id="A0A430KMA6"/>
<dbReference type="OrthoDB" id="5625447at2"/>
<dbReference type="RefSeq" id="WP_126159807.1">
    <property type="nucleotide sequence ID" value="NZ_RQXW01000020.1"/>
</dbReference>
<reference evidence="1 2" key="1">
    <citation type="submission" date="2018-11" db="EMBL/GenBank/DDBJ databases">
        <title>The draft genome sequence of Amphritea opalescens ANRC-JH13T.</title>
        <authorList>
            <person name="Fang Z."/>
            <person name="Zhang Y."/>
            <person name="Han X."/>
        </authorList>
    </citation>
    <scope>NUCLEOTIDE SEQUENCE [LARGE SCALE GENOMIC DNA]</scope>
    <source>
        <strain evidence="1 2">ANRC-JH13</strain>
    </source>
</reference>
<sequence>MLTYEECLHLSDLTEDEVEAIAEHEHTDPIIAMAMGHYLCCHKGESKVKKIILDDIAKAQRKGDKDHERVLRHVLTHFMKTHPSRRRKMAKVG</sequence>
<proteinExistence type="predicted"/>
<evidence type="ECO:0000313" key="1">
    <source>
        <dbReference type="EMBL" id="RTE64605.1"/>
    </source>
</evidence>
<dbReference type="EMBL" id="RQXW01000020">
    <property type="protein sequence ID" value="RTE64605.1"/>
    <property type="molecule type" value="Genomic_DNA"/>
</dbReference>
<keyword evidence="2" id="KW-1185">Reference proteome</keyword>
<accession>A0A430KMA6</accession>
<dbReference type="Proteomes" id="UP000283087">
    <property type="component" value="Unassembled WGS sequence"/>
</dbReference>